<organism evidence="2 3">
    <name type="scientific">Myxacorys almedinensis A</name>
    <dbReference type="NCBI Taxonomy" id="2690445"/>
    <lineage>
        <taxon>Bacteria</taxon>
        <taxon>Bacillati</taxon>
        <taxon>Cyanobacteriota</taxon>
        <taxon>Cyanophyceae</taxon>
        <taxon>Leptolyngbyales</taxon>
        <taxon>Leptolyngbyaceae</taxon>
        <taxon>Myxacorys</taxon>
        <taxon>Myxacorys almedinensis</taxon>
    </lineage>
</organism>
<keyword evidence="3" id="KW-1185">Reference proteome</keyword>
<keyword evidence="1" id="KW-0472">Membrane</keyword>
<dbReference type="EMBL" id="WVIE01000004">
    <property type="protein sequence ID" value="NDJ16576.1"/>
    <property type="molecule type" value="Genomic_DNA"/>
</dbReference>
<dbReference type="Proteomes" id="UP000646053">
    <property type="component" value="Unassembled WGS sequence"/>
</dbReference>
<proteinExistence type="predicted"/>
<protein>
    <submittedName>
        <fullName evidence="2">Uncharacterized protein</fullName>
    </submittedName>
</protein>
<dbReference type="AlphaFoldDB" id="A0A8J7Z1R7"/>
<evidence type="ECO:0000313" key="3">
    <source>
        <dbReference type="Proteomes" id="UP000646053"/>
    </source>
</evidence>
<feature type="transmembrane region" description="Helical" evidence="1">
    <location>
        <begin position="7"/>
        <end position="29"/>
    </location>
</feature>
<keyword evidence="1" id="KW-0812">Transmembrane</keyword>
<dbReference type="RefSeq" id="WP_162422091.1">
    <property type="nucleotide sequence ID" value="NZ_WVIE01000004.1"/>
</dbReference>
<name>A0A8J7Z1R7_9CYAN</name>
<evidence type="ECO:0000313" key="2">
    <source>
        <dbReference type="EMBL" id="NDJ16576.1"/>
    </source>
</evidence>
<gene>
    <name evidence="2" type="ORF">GS601_04590</name>
</gene>
<keyword evidence="1" id="KW-1133">Transmembrane helix</keyword>
<feature type="transmembrane region" description="Helical" evidence="1">
    <location>
        <begin position="55"/>
        <end position="76"/>
    </location>
</feature>
<evidence type="ECO:0000256" key="1">
    <source>
        <dbReference type="SAM" id="Phobius"/>
    </source>
</evidence>
<comment type="caution">
    <text evidence="2">The sequence shown here is derived from an EMBL/GenBank/DDBJ whole genome shotgun (WGS) entry which is preliminary data.</text>
</comment>
<reference evidence="2" key="1">
    <citation type="submission" date="2019-12" db="EMBL/GenBank/DDBJ databases">
        <title>High-Quality draft genome sequences of three cyanobacteria isolated from the limestone walls of the Old Cathedral of Coimbra.</title>
        <authorList>
            <person name="Tiago I."/>
            <person name="Soares F."/>
            <person name="Portugal A."/>
        </authorList>
    </citation>
    <scope>NUCLEOTIDE SEQUENCE</scope>
    <source>
        <strain evidence="2">A</strain>
    </source>
</reference>
<accession>A0A8J7Z1R7</accession>
<sequence>MALPGKFLIPATLAAGTIFATLTAPLAFWGSQQIEIHLGTESVFEGQLREMATPYLTFAGVLSLGATVASVAVLGWRQTARQSEALEMQLAKVEQQFSLKQAQLQGTRLSETYLRDSGLQFFLENDAAIAQPQAPQPARTTQAVLTAHPIAKSVAVLTEQVSSPSAAPTAKAQMRSQKTVLPSQAAQAVLSFSRSSIEAHHRAEGAHRDGADLVPAELRLVTAASPNSAGTAQVQELHSQLQQILIQIEGLQNSLPVNPQSAPAQLGSIQTTETTLNELTPRWQILDRSKAV</sequence>